<evidence type="ECO:0000259" key="4">
    <source>
        <dbReference type="PROSITE" id="PS01124"/>
    </source>
</evidence>
<dbReference type="Gene3D" id="1.10.10.60">
    <property type="entry name" value="Homeodomain-like"/>
    <property type="match status" value="2"/>
</dbReference>
<evidence type="ECO:0000313" key="5">
    <source>
        <dbReference type="EMBL" id="QUI21220.1"/>
    </source>
</evidence>
<evidence type="ECO:0000256" key="2">
    <source>
        <dbReference type="ARBA" id="ARBA00023125"/>
    </source>
</evidence>
<dbReference type="PRINTS" id="PR00032">
    <property type="entry name" value="HTHARAC"/>
</dbReference>
<keyword evidence="6" id="KW-1185">Reference proteome</keyword>
<dbReference type="InterPro" id="IPR018060">
    <property type="entry name" value="HTH_AraC"/>
</dbReference>
<name>A0A8J8SF41_9FIRM</name>
<dbReference type="InterPro" id="IPR018062">
    <property type="entry name" value="HTH_AraC-typ_CS"/>
</dbReference>
<keyword evidence="2" id="KW-0238">DNA-binding</keyword>
<dbReference type="Pfam" id="PF12833">
    <property type="entry name" value="HTH_18"/>
    <property type="match status" value="1"/>
</dbReference>
<sequence>MISQAGYASYGTEPSGYEDLEEYLLVNCCGNDKFHHKNFWQRRKNGRKDYYLIYVNSGQLLCSINGISYRVKEGHMILIPPHQPHEIYYTDKVYHEVYWVHFTGYGVPPLLEKLQLLDNVYYVGKHPLIEDLFSQMIRDLQMRRTAYDDVCSGYLIQLISSFSRWVREGVSLNFESEVYRVMIYLHEHYNKSHTTEALASRCNLSPYYFIHKFKKICGQSPQKYLTCIRIEKAKKMLVESDVQISDIAYVIGYKNPLYFSKTFKRYTGKTPSEYRREMSD</sequence>
<keyword evidence="1" id="KW-0805">Transcription regulation</keyword>
<dbReference type="GO" id="GO:0003700">
    <property type="term" value="F:DNA-binding transcription factor activity"/>
    <property type="evidence" value="ECO:0007669"/>
    <property type="project" value="InterPro"/>
</dbReference>
<dbReference type="Pfam" id="PF02311">
    <property type="entry name" value="AraC_binding"/>
    <property type="match status" value="1"/>
</dbReference>
<gene>
    <name evidence="5" type="ORF">HZI73_02495</name>
</gene>
<dbReference type="InterPro" id="IPR020449">
    <property type="entry name" value="Tscrpt_reg_AraC-type_HTH"/>
</dbReference>
<dbReference type="PANTHER" id="PTHR43280">
    <property type="entry name" value="ARAC-FAMILY TRANSCRIPTIONAL REGULATOR"/>
    <property type="match status" value="1"/>
</dbReference>
<dbReference type="PROSITE" id="PS00041">
    <property type="entry name" value="HTH_ARAC_FAMILY_1"/>
    <property type="match status" value="1"/>
</dbReference>
<protein>
    <submittedName>
        <fullName evidence="5">Helix-turn-helix transcriptional regulator</fullName>
    </submittedName>
</protein>
<evidence type="ECO:0000313" key="6">
    <source>
        <dbReference type="Proteomes" id="UP000683246"/>
    </source>
</evidence>
<evidence type="ECO:0000256" key="3">
    <source>
        <dbReference type="ARBA" id="ARBA00023163"/>
    </source>
</evidence>
<feature type="domain" description="HTH araC/xylS-type" evidence="4">
    <location>
        <begin position="179"/>
        <end position="277"/>
    </location>
</feature>
<proteinExistence type="predicted"/>
<dbReference type="InterPro" id="IPR037923">
    <property type="entry name" value="HTH-like"/>
</dbReference>
<dbReference type="SUPFAM" id="SSF46689">
    <property type="entry name" value="Homeodomain-like"/>
    <property type="match status" value="2"/>
</dbReference>
<accession>A0A8J8SF41</accession>
<dbReference type="InterPro" id="IPR009057">
    <property type="entry name" value="Homeodomain-like_sf"/>
</dbReference>
<dbReference type="GO" id="GO:0043565">
    <property type="term" value="F:sequence-specific DNA binding"/>
    <property type="evidence" value="ECO:0007669"/>
    <property type="project" value="InterPro"/>
</dbReference>
<reference evidence="5" key="1">
    <citation type="submission" date="2020-07" db="EMBL/GenBank/DDBJ databases">
        <title>Vallitalea pronyensis genome.</title>
        <authorList>
            <person name="Postec A."/>
        </authorList>
    </citation>
    <scope>NUCLEOTIDE SEQUENCE</scope>
    <source>
        <strain evidence="5">FatNI3</strain>
    </source>
</reference>
<dbReference type="Gene3D" id="2.60.120.280">
    <property type="entry name" value="Regulatory protein AraC"/>
    <property type="match status" value="1"/>
</dbReference>
<dbReference type="PROSITE" id="PS01124">
    <property type="entry name" value="HTH_ARAC_FAMILY_2"/>
    <property type="match status" value="1"/>
</dbReference>
<dbReference type="PANTHER" id="PTHR43280:SF2">
    <property type="entry name" value="HTH-TYPE TRANSCRIPTIONAL REGULATOR EXSA"/>
    <property type="match status" value="1"/>
</dbReference>
<dbReference type="AlphaFoldDB" id="A0A8J8SF41"/>
<dbReference type="SMART" id="SM00342">
    <property type="entry name" value="HTH_ARAC"/>
    <property type="match status" value="1"/>
</dbReference>
<dbReference type="InterPro" id="IPR003313">
    <property type="entry name" value="AraC-bd"/>
</dbReference>
<dbReference type="SUPFAM" id="SSF51215">
    <property type="entry name" value="Regulatory protein AraC"/>
    <property type="match status" value="1"/>
</dbReference>
<organism evidence="5 6">
    <name type="scientific">Vallitalea pronyensis</name>
    <dbReference type="NCBI Taxonomy" id="1348613"/>
    <lineage>
        <taxon>Bacteria</taxon>
        <taxon>Bacillati</taxon>
        <taxon>Bacillota</taxon>
        <taxon>Clostridia</taxon>
        <taxon>Lachnospirales</taxon>
        <taxon>Vallitaleaceae</taxon>
        <taxon>Vallitalea</taxon>
    </lineage>
</organism>
<dbReference type="EMBL" id="CP058649">
    <property type="protein sequence ID" value="QUI21220.1"/>
    <property type="molecule type" value="Genomic_DNA"/>
</dbReference>
<dbReference type="Proteomes" id="UP000683246">
    <property type="component" value="Chromosome"/>
</dbReference>
<dbReference type="RefSeq" id="WP_212696684.1">
    <property type="nucleotide sequence ID" value="NZ_CP058649.1"/>
</dbReference>
<dbReference type="KEGG" id="vpy:HZI73_02495"/>
<evidence type="ECO:0000256" key="1">
    <source>
        <dbReference type="ARBA" id="ARBA00023015"/>
    </source>
</evidence>
<keyword evidence="3" id="KW-0804">Transcription</keyword>